<feature type="binding site" evidence="9">
    <location>
        <position position="74"/>
    </location>
    <ligand>
        <name>4-amino-2-methyl-5-(diphosphooxymethyl)pyrimidine</name>
        <dbReference type="ChEBI" id="CHEBI:57841"/>
    </ligand>
</feature>
<comment type="catalytic activity">
    <reaction evidence="7 9 10">
        <text>2-(2-carboxy-4-methylthiazol-5-yl)ethyl phosphate + 4-amino-2-methyl-5-(diphosphooxymethyl)pyrimidine + 2 H(+) = thiamine phosphate + CO2 + diphosphate</text>
        <dbReference type="Rhea" id="RHEA:47848"/>
        <dbReference type="ChEBI" id="CHEBI:15378"/>
        <dbReference type="ChEBI" id="CHEBI:16526"/>
        <dbReference type="ChEBI" id="CHEBI:33019"/>
        <dbReference type="ChEBI" id="CHEBI:37575"/>
        <dbReference type="ChEBI" id="CHEBI:57841"/>
        <dbReference type="ChEBI" id="CHEBI:62890"/>
        <dbReference type="EC" id="2.5.1.3"/>
    </reaction>
</comment>
<evidence type="ECO:0000256" key="6">
    <source>
        <dbReference type="ARBA" id="ARBA00047334"/>
    </source>
</evidence>
<dbReference type="GO" id="GO:0009228">
    <property type="term" value="P:thiamine biosynthetic process"/>
    <property type="evidence" value="ECO:0007669"/>
    <property type="project" value="UniProtKB-KW"/>
</dbReference>
<dbReference type="Proteomes" id="UP000323166">
    <property type="component" value="Unassembled WGS sequence"/>
</dbReference>
<evidence type="ECO:0000259" key="12">
    <source>
        <dbReference type="Pfam" id="PF02581"/>
    </source>
</evidence>
<proteinExistence type="inferred from homology"/>
<dbReference type="GO" id="GO:0009229">
    <property type="term" value="P:thiamine diphosphate biosynthetic process"/>
    <property type="evidence" value="ECO:0007669"/>
    <property type="project" value="UniProtKB-UniRule"/>
</dbReference>
<comment type="pathway">
    <text evidence="1 9 11">Cofactor biosynthesis; thiamine diphosphate biosynthesis; thiamine phosphate from 4-amino-2-methyl-5-diphosphomethylpyrimidine and 4-methyl-5-(2-phosphoethyl)-thiazole: step 1/1.</text>
</comment>
<keyword evidence="14" id="KW-1185">Reference proteome</keyword>
<evidence type="ECO:0000256" key="1">
    <source>
        <dbReference type="ARBA" id="ARBA00005165"/>
    </source>
</evidence>
<comment type="catalytic activity">
    <reaction evidence="6 9 10">
        <text>4-methyl-5-(2-phosphooxyethyl)-thiazole + 4-amino-2-methyl-5-(diphosphooxymethyl)pyrimidine + H(+) = thiamine phosphate + diphosphate</text>
        <dbReference type="Rhea" id="RHEA:22328"/>
        <dbReference type="ChEBI" id="CHEBI:15378"/>
        <dbReference type="ChEBI" id="CHEBI:33019"/>
        <dbReference type="ChEBI" id="CHEBI:37575"/>
        <dbReference type="ChEBI" id="CHEBI:57841"/>
        <dbReference type="ChEBI" id="CHEBI:58296"/>
        <dbReference type="EC" id="2.5.1.3"/>
    </reaction>
</comment>
<dbReference type="EC" id="2.5.1.3" evidence="9"/>
<evidence type="ECO:0000313" key="13">
    <source>
        <dbReference type="EMBL" id="TYO98003.1"/>
    </source>
</evidence>
<comment type="cofactor">
    <cofactor evidence="9">
        <name>Mg(2+)</name>
        <dbReference type="ChEBI" id="CHEBI:18420"/>
    </cofactor>
    <text evidence="9">Binds 1 Mg(2+) ion per subunit.</text>
</comment>
<feature type="binding site" evidence="9">
    <location>
        <position position="94"/>
    </location>
    <ligand>
        <name>Mg(2+)</name>
        <dbReference type="ChEBI" id="CHEBI:18420"/>
    </ligand>
</feature>
<feature type="binding site" evidence="9">
    <location>
        <position position="142"/>
    </location>
    <ligand>
        <name>4-amino-2-methyl-5-(diphosphooxymethyl)pyrimidine</name>
        <dbReference type="ChEBI" id="CHEBI:57841"/>
    </ligand>
</feature>
<dbReference type="CDD" id="cd00564">
    <property type="entry name" value="TMP_TenI"/>
    <property type="match status" value="1"/>
</dbReference>
<dbReference type="GO" id="GO:0004789">
    <property type="term" value="F:thiamine-phosphate diphosphorylase activity"/>
    <property type="evidence" value="ECO:0007669"/>
    <property type="project" value="UniProtKB-UniRule"/>
</dbReference>
<accession>A0A5S4ZY65</accession>
<dbReference type="Pfam" id="PF02581">
    <property type="entry name" value="TMP-TENI"/>
    <property type="match status" value="1"/>
</dbReference>
<feature type="binding site" evidence="9">
    <location>
        <position position="170"/>
    </location>
    <ligand>
        <name>2-[(2R,5Z)-2-carboxy-4-methylthiazol-5(2H)-ylidene]ethyl phosphate</name>
        <dbReference type="ChEBI" id="CHEBI:62899"/>
    </ligand>
</feature>
<gene>
    <name evidence="9" type="primary">thiE</name>
    <name evidence="13" type="ORF">LX24_00288</name>
</gene>
<protein>
    <recommendedName>
        <fullName evidence="9">Thiamine-phosphate synthase</fullName>
        <shortName evidence="9">TP synthase</shortName>
        <shortName evidence="9">TPS</shortName>
        <ecNumber evidence="9">2.5.1.3</ecNumber>
    </recommendedName>
    <alternativeName>
        <fullName evidence="9">Thiamine-phosphate pyrophosphorylase</fullName>
        <shortName evidence="9">TMP pyrophosphorylase</shortName>
        <shortName evidence="9">TMP-PPase</shortName>
    </alternativeName>
</protein>
<dbReference type="InterPro" id="IPR036206">
    <property type="entry name" value="ThiamineP_synth_sf"/>
</dbReference>
<dbReference type="InterPro" id="IPR022998">
    <property type="entry name" value="ThiamineP_synth_TenI"/>
</dbReference>
<evidence type="ECO:0000256" key="7">
    <source>
        <dbReference type="ARBA" id="ARBA00047851"/>
    </source>
</evidence>
<dbReference type="EMBL" id="VNHM01000001">
    <property type="protein sequence ID" value="TYO98003.1"/>
    <property type="molecule type" value="Genomic_DNA"/>
</dbReference>
<feature type="binding site" evidence="9">
    <location>
        <position position="113"/>
    </location>
    <ligand>
        <name>4-amino-2-methyl-5-(diphosphooxymethyl)pyrimidine</name>
        <dbReference type="ChEBI" id="CHEBI:57841"/>
    </ligand>
</feature>
<dbReference type="GO" id="GO:0005737">
    <property type="term" value="C:cytoplasm"/>
    <property type="evidence" value="ECO:0007669"/>
    <property type="project" value="TreeGrafter"/>
</dbReference>
<name>A0A5S4ZY65_9FIRM</name>
<feature type="domain" description="Thiamine phosphate synthase/TenI" evidence="12">
    <location>
        <begin position="12"/>
        <end position="193"/>
    </location>
</feature>
<keyword evidence="3 9" id="KW-0479">Metal-binding</keyword>
<dbReference type="InterPro" id="IPR034291">
    <property type="entry name" value="TMP_synthase"/>
</dbReference>
<dbReference type="Gene3D" id="3.20.20.70">
    <property type="entry name" value="Aldolase class I"/>
    <property type="match status" value="1"/>
</dbReference>
<sequence>MLVKGKQIDYALYLVTDRHYLGGRDLVAEVLKAVAGGVTVVQLREKNANSRDFYQLALALKEALVPRGVPLIINDRLDIALAADADGLHVGQEDLPVTVVRPLLGEDKIIGLSVSNEEELREGENTGADYLGVGPVFATPTKDDAAAPLGIEKLRLLRQKTRLPLVAIGGIDLDNLKAVRDTGMDGVAVVSALMTSPDIQAAARRMINLWQNR</sequence>
<dbReference type="NCBIfam" id="TIGR00693">
    <property type="entry name" value="thiE"/>
    <property type="match status" value="1"/>
</dbReference>
<keyword evidence="5 9" id="KW-0784">Thiamine biosynthesis</keyword>
<evidence type="ECO:0000313" key="14">
    <source>
        <dbReference type="Proteomes" id="UP000323166"/>
    </source>
</evidence>
<comment type="caution">
    <text evidence="13">The sequence shown here is derived from an EMBL/GenBank/DDBJ whole genome shotgun (WGS) entry which is preliminary data.</text>
</comment>
<comment type="catalytic activity">
    <reaction evidence="8 9 10">
        <text>2-[(2R,5Z)-2-carboxy-4-methylthiazol-5(2H)-ylidene]ethyl phosphate + 4-amino-2-methyl-5-(diphosphooxymethyl)pyrimidine + 2 H(+) = thiamine phosphate + CO2 + diphosphate</text>
        <dbReference type="Rhea" id="RHEA:47844"/>
        <dbReference type="ChEBI" id="CHEBI:15378"/>
        <dbReference type="ChEBI" id="CHEBI:16526"/>
        <dbReference type="ChEBI" id="CHEBI:33019"/>
        <dbReference type="ChEBI" id="CHEBI:37575"/>
        <dbReference type="ChEBI" id="CHEBI:57841"/>
        <dbReference type="ChEBI" id="CHEBI:62899"/>
        <dbReference type="EC" id="2.5.1.3"/>
    </reaction>
</comment>
<evidence type="ECO:0000256" key="3">
    <source>
        <dbReference type="ARBA" id="ARBA00022723"/>
    </source>
</evidence>
<feature type="binding site" evidence="9">
    <location>
        <begin position="42"/>
        <end position="46"/>
    </location>
    <ligand>
        <name>4-amino-2-methyl-5-(diphosphooxymethyl)pyrimidine</name>
        <dbReference type="ChEBI" id="CHEBI:57841"/>
    </ligand>
</feature>
<keyword evidence="2 9" id="KW-0808">Transferase</keyword>
<feature type="binding site" evidence="9">
    <location>
        <begin position="139"/>
        <end position="141"/>
    </location>
    <ligand>
        <name>2-[(2R,5Z)-2-carboxy-4-methylthiazol-5(2H)-ylidene]ethyl phosphate</name>
        <dbReference type="ChEBI" id="CHEBI:62899"/>
    </ligand>
</feature>
<evidence type="ECO:0000256" key="5">
    <source>
        <dbReference type="ARBA" id="ARBA00022977"/>
    </source>
</evidence>
<evidence type="ECO:0000256" key="11">
    <source>
        <dbReference type="RuleBase" id="RU004253"/>
    </source>
</evidence>
<dbReference type="SUPFAM" id="SSF51391">
    <property type="entry name" value="Thiamin phosphate synthase"/>
    <property type="match status" value="1"/>
</dbReference>
<evidence type="ECO:0000256" key="4">
    <source>
        <dbReference type="ARBA" id="ARBA00022842"/>
    </source>
</evidence>
<evidence type="ECO:0000256" key="9">
    <source>
        <dbReference type="HAMAP-Rule" id="MF_00097"/>
    </source>
</evidence>
<dbReference type="GO" id="GO:0000287">
    <property type="term" value="F:magnesium ion binding"/>
    <property type="evidence" value="ECO:0007669"/>
    <property type="project" value="UniProtKB-UniRule"/>
</dbReference>
<comment type="similarity">
    <text evidence="9 10">Belongs to the thiamine-phosphate synthase family.</text>
</comment>
<reference evidence="13 14" key="1">
    <citation type="submission" date="2019-07" db="EMBL/GenBank/DDBJ databases">
        <title>Genomic Encyclopedia of Type Strains, Phase I: the one thousand microbial genomes (KMG-I) project.</title>
        <authorList>
            <person name="Kyrpides N."/>
        </authorList>
    </citation>
    <scope>NUCLEOTIDE SEQUENCE [LARGE SCALE GENOMIC DNA]</scope>
    <source>
        <strain evidence="13 14">DSM 6562</strain>
    </source>
</reference>
<dbReference type="UniPathway" id="UPA00060">
    <property type="reaction ID" value="UER00141"/>
</dbReference>
<feature type="binding site" evidence="9">
    <location>
        <begin position="190"/>
        <end position="191"/>
    </location>
    <ligand>
        <name>2-[(2R,5Z)-2-carboxy-4-methylthiazol-5(2H)-ylidene]ethyl phosphate</name>
        <dbReference type="ChEBI" id="CHEBI:62899"/>
    </ligand>
</feature>
<dbReference type="PANTHER" id="PTHR20857">
    <property type="entry name" value="THIAMINE-PHOSPHATE PYROPHOSPHORYLASE"/>
    <property type="match status" value="1"/>
</dbReference>
<organism evidence="13 14">
    <name type="scientific">Desulfallas thermosapovorans DSM 6562</name>
    <dbReference type="NCBI Taxonomy" id="1121431"/>
    <lineage>
        <taxon>Bacteria</taxon>
        <taxon>Bacillati</taxon>
        <taxon>Bacillota</taxon>
        <taxon>Clostridia</taxon>
        <taxon>Eubacteriales</taxon>
        <taxon>Desulfallaceae</taxon>
        <taxon>Desulfallas</taxon>
    </lineage>
</organism>
<dbReference type="PANTHER" id="PTHR20857:SF15">
    <property type="entry name" value="THIAMINE-PHOSPHATE SYNTHASE"/>
    <property type="match status" value="1"/>
</dbReference>
<dbReference type="InterPro" id="IPR013785">
    <property type="entry name" value="Aldolase_TIM"/>
</dbReference>
<feature type="binding site" evidence="9">
    <location>
        <position position="75"/>
    </location>
    <ligand>
        <name>Mg(2+)</name>
        <dbReference type="ChEBI" id="CHEBI:18420"/>
    </ligand>
</feature>
<dbReference type="AlphaFoldDB" id="A0A5S4ZY65"/>
<evidence type="ECO:0000256" key="8">
    <source>
        <dbReference type="ARBA" id="ARBA00047883"/>
    </source>
</evidence>
<comment type="function">
    <text evidence="9">Condenses 4-methyl-5-(beta-hydroxyethyl)thiazole monophosphate (THZ-P) and 2-methyl-4-amino-5-hydroxymethyl pyrimidine pyrophosphate (HMP-PP) to form thiamine monophosphate (TMP).</text>
</comment>
<evidence type="ECO:0000256" key="10">
    <source>
        <dbReference type="RuleBase" id="RU003826"/>
    </source>
</evidence>
<dbReference type="HAMAP" id="MF_00097">
    <property type="entry name" value="TMP_synthase"/>
    <property type="match status" value="1"/>
</dbReference>
<dbReference type="FunFam" id="3.20.20.70:FF:000096">
    <property type="entry name" value="Thiamine-phosphate synthase"/>
    <property type="match status" value="1"/>
</dbReference>
<keyword evidence="4 9" id="KW-0460">Magnesium</keyword>
<evidence type="ECO:0000256" key="2">
    <source>
        <dbReference type="ARBA" id="ARBA00022679"/>
    </source>
</evidence>